<evidence type="ECO:0000313" key="4">
    <source>
        <dbReference type="EMBL" id="CAH0365062.1"/>
    </source>
</evidence>
<proteinExistence type="predicted"/>
<dbReference type="InterPro" id="IPR002885">
    <property type="entry name" value="PPR_rpt"/>
</dbReference>
<dbReference type="PANTHER" id="PTHR47447:SF24">
    <property type="entry name" value="PENTATRICOPEPTIDE REPEAT-CONTAINING PROTEIN"/>
    <property type="match status" value="1"/>
</dbReference>
<sequence length="655" mass="70461">MRLLLALLSVRATQPWAVRRRATPVTPRRATRDAAPAAPREAVGARAPPAPAKPPKIGECNEHLRRRAKARDAAGLRREWRALRRHHEPNDRSWGILLDGLARVGDADACLATLRAVPGGGNVVHHTIVVDALARAGRGDDALSLYAAAAFKENARSRHARLRALTQAARDATLAGDVERARGHSRTAEAVAAECGDARGFQTAVACCREARDWEALLRVYDAHAASAHLDAPDGLARTAALQACRLARHGARRAHELWHAWRRDADGGITRDRPDAFAYSAYAAAFAPRGGLDLDDARRLLRDAERHGVLRPRSFNGTGRVDRRAEQNQMNLLASLLEGCAARGGVGDALVLVDDMEARGLAHDAGYAAAIAACARELDADTSGGLVQRAGEREVALGPRAWALAVKACGADAARAERRLRACRAARAASPHAYAFCLFACGSARDHRRARRVRRTAADDGLGAQPRVALAFVAALSRCGQPDAAHHLLACARRHAELDIPAGVWTNSMVAAARCQRGGDAAALYAEARRRDVDVGGRVVDALVELLADAGDWRRAWGVARDRRSRGERPPAQTAMARVVRAAEAAGCWREALALMDDMRRDDAVFYPNPLLDAAFKPGIMVWSALAGADLGPDDDDDLRMPPEKGDWGYKGPI</sequence>
<keyword evidence="1" id="KW-0677">Repeat</keyword>
<dbReference type="AlphaFoldDB" id="A0A8J2WQS0"/>
<evidence type="ECO:0000313" key="5">
    <source>
        <dbReference type="Proteomes" id="UP000789595"/>
    </source>
</evidence>
<dbReference type="Gene3D" id="1.25.40.10">
    <property type="entry name" value="Tetratricopeptide repeat domain"/>
    <property type="match status" value="3"/>
</dbReference>
<dbReference type="Pfam" id="PF01535">
    <property type="entry name" value="PPR"/>
    <property type="match status" value="1"/>
</dbReference>
<dbReference type="PANTHER" id="PTHR47447">
    <property type="entry name" value="OS03G0856100 PROTEIN"/>
    <property type="match status" value="1"/>
</dbReference>
<dbReference type="Proteomes" id="UP000789595">
    <property type="component" value="Unassembled WGS sequence"/>
</dbReference>
<keyword evidence="5" id="KW-1185">Reference proteome</keyword>
<feature type="region of interest" description="Disordered" evidence="2">
    <location>
        <begin position="21"/>
        <end position="58"/>
    </location>
</feature>
<evidence type="ECO:0008006" key="6">
    <source>
        <dbReference type="Google" id="ProtNLM"/>
    </source>
</evidence>
<comment type="caution">
    <text evidence="4">The sequence shown here is derived from an EMBL/GenBank/DDBJ whole genome shotgun (WGS) entry which is preliminary data.</text>
</comment>
<feature type="compositionally biased region" description="Low complexity" evidence="2">
    <location>
        <begin position="23"/>
        <end position="47"/>
    </location>
</feature>
<feature type="compositionally biased region" description="Basic and acidic residues" evidence="2">
    <location>
        <begin position="640"/>
        <end position="649"/>
    </location>
</feature>
<evidence type="ECO:0000256" key="1">
    <source>
        <dbReference type="ARBA" id="ARBA00022737"/>
    </source>
</evidence>
<name>A0A8J2WQS0_9STRA</name>
<gene>
    <name evidence="4" type="ORF">PECAL_1P14660</name>
</gene>
<dbReference type="InterPro" id="IPR011990">
    <property type="entry name" value="TPR-like_helical_dom_sf"/>
</dbReference>
<protein>
    <recommendedName>
        <fullName evidence="6">Pentacotripeptide-repeat region of PRORP domain-containing protein</fullName>
    </recommendedName>
</protein>
<keyword evidence="3" id="KW-0732">Signal</keyword>
<evidence type="ECO:0000256" key="2">
    <source>
        <dbReference type="SAM" id="MobiDB-lite"/>
    </source>
</evidence>
<reference evidence="4" key="1">
    <citation type="submission" date="2021-11" db="EMBL/GenBank/DDBJ databases">
        <authorList>
            <consortium name="Genoscope - CEA"/>
            <person name="William W."/>
        </authorList>
    </citation>
    <scope>NUCLEOTIDE SEQUENCE</scope>
</reference>
<feature type="signal peptide" evidence="3">
    <location>
        <begin position="1"/>
        <end position="15"/>
    </location>
</feature>
<feature type="chain" id="PRO_5035230446" description="Pentacotripeptide-repeat region of PRORP domain-containing protein" evidence="3">
    <location>
        <begin position="16"/>
        <end position="655"/>
    </location>
</feature>
<accession>A0A8J2WQS0</accession>
<dbReference type="OrthoDB" id="10265925at2759"/>
<feature type="region of interest" description="Disordered" evidence="2">
    <location>
        <begin position="634"/>
        <end position="655"/>
    </location>
</feature>
<dbReference type="EMBL" id="CAKKNE010000001">
    <property type="protein sequence ID" value="CAH0365062.1"/>
    <property type="molecule type" value="Genomic_DNA"/>
</dbReference>
<evidence type="ECO:0000256" key="3">
    <source>
        <dbReference type="SAM" id="SignalP"/>
    </source>
</evidence>
<organism evidence="4 5">
    <name type="scientific">Pelagomonas calceolata</name>
    <dbReference type="NCBI Taxonomy" id="35677"/>
    <lineage>
        <taxon>Eukaryota</taxon>
        <taxon>Sar</taxon>
        <taxon>Stramenopiles</taxon>
        <taxon>Ochrophyta</taxon>
        <taxon>Pelagophyceae</taxon>
        <taxon>Pelagomonadales</taxon>
        <taxon>Pelagomonadaceae</taxon>
        <taxon>Pelagomonas</taxon>
    </lineage>
</organism>